<evidence type="ECO:0000256" key="8">
    <source>
        <dbReference type="ARBA" id="ARBA00048679"/>
    </source>
</evidence>
<evidence type="ECO:0000256" key="6">
    <source>
        <dbReference type="ARBA" id="ARBA00022840"/>
    </source>
</evidence>
<comment type="caution">
    <text evidence="10">The sequence shown here is derived from an EMBL/GenBank/DDBJ whole genome shotgun (WGS) entry which is preliminary data.</text>
</comment>
<evidence type="ECO:0000313" key="10">
    <source>
        <dbReference type="EMBL" id="KAF3330531.1"/>
    </source>
</evidence>
<dbReference type="EC" id="2.7.11.1" evidence="1"/>
<dbReference type="InterPro" id="IPR050588">
    <property type="entry name" value="WNK_Ser-Thr_kinase"/>
</dbReference>
<dbReference type="PROSITE" id="PS50011">
    <property type="entry name" value="PROTEIN_KINASE_DOM"/>
    <property type="match status" value="1"/>
</dbReference>
<dbReference type="FunFam" id="1.10.510.10:FF:000046">
    <property type="entry name" value="probable serine/threonine-protein kinase WNK9"/>
    <property type="match status" value="1"/>
</dbReference>
<evidence type="ECO:0000256" key="1">
    <source>
        <dbReference type="ARBA" id="ARBA00012513"/>
    </source>
</evidence>
<dbReference type="Pfam" id="PF00069">
    <property type="entry name" value="Pkinase"/>
    <property type="match status" value="1"/>
</dbReference>
<sequence>MLLEVPQTSKKDREIFVEVDPTDRYGRYKDLLGAGAVKKVYKAFDQEQGIEVAWNQVQLRGFVDEPVMLNRLFGEVRLLKSLHHPHIISLHKQWVNPESQTLNFITEICNSGDLRGYRKKHKQISLKALKRWAHQILLGLDYLHTHEPCVIHRDLNCSNIFINGNVGEVKIGDLGLAAIVDRSHVAHSVLGTPEFMAPELFEEDYTELVDIYSFGLCVLEMVTMEMPYSECTNIVQIYRKVASGARPDALSRVCDPDVFQFIERCLGLPRARPSAAELLCDPFFDELEERHCLVATPLTEDGKRVTHADALEDELNGFMLD</sequence>
<dbReference type="FunFam" id="3.30.200.20:FF:000075">
    <property type="entry name" value="Probable serine/threonine-protein kinase WNK1"/>
    <property type="match status" value="1"/>
</dbReference>
<dbReference type="SUPFAM" id="SSF56112">
    <property type="entry name" value="Protein kinase-like (PK-like)"/>
    <property type="match status" value="1"/>
</dbReference>
<comment type="catalytic activity">
    <reaction evidence="7">
        <text>L-threonyl-[protein] + ATP = O-phospho-L-threonyl-[protein] + ADP + H(+)</text>
        <dbReference type="Rhea" id="RHEA:46608"/>
        <dbReference type="Rhea" id="RHEA-COMP:11060"/>
        <dbReference type="Rhea" id="RHEA-COMP:11605"/>
        <dbReference type="ChEBI" id="CHEBI:15378"/>
        <dbReference type="ChEBI" id="CHEBI:30013"/>
        <dbReference type="ChEBI" id="CHEBI:30616"/>
        <dbReference type="ChEBI" id="CHEBI:61977"/>
        <dbReference type="ChEBI" id="CHEBI:456216"/>
        <dbReference type="EC" id="2.7.11.1"/>
    </reaction>
</comment>
<keyword evidence="2" id="KW-0723">Serine/threonine-protein kinase</keyword>
<evidence type="ECO:0000256" key="5">
    <source>
        <dbReference type="ARBA" id="ARBA00022777"/>
    </source>
</evidence>
<protein>
    <recommendedName>
        <fullName evidence="1">non-specific serine/threonine protein kinase</fullName>
        <ecNumber evidence="1">2.7.11.1</ecNumber>
    </recommendedName>
</protein>
<proteinExistence type="predicted"/>
<dbReference type="Proteomes" id="UP000623129">
    <property type="component" value="Unassembled WGS sequence"/>
</dbReference>
<reference evidence="10" key="1">
    <citation type="submission" date="2020-01" db="EMBL/GenBank/DDBJ databases">
        <title>Genome sequence of Kobresia littledalei, the first chromosome-level genome in the family Cyperaceae.</title>
        <authorList>
            <person name="Qu G."/>
        </authorList>
    </citation>
    <scope>NUCLEOTIDE SEQUENCE</scope>
    <source>
        <strain evidence="10">C.B.Clarke</strain>
        <tissue evidence="10">Leaf</tissue>
    </source>
</reference>
<dbReference type="EMBL" id="SWLB01000013">
    <property type="protein sequence ID" value="KAF3330531.1"/>
    <property type="molecule type" value="Genomic_DNA"/>
</dbReference>
<dbReference type="PANTHER" id="PTHR13902">
    <property type="entry name" value="SERINE/THREONINE-PROTEIN KINASE WNK WITH NO LYSINE -RELATED"/>
    <property type="match status" value="1"/>
</dbReference>
<keyword evidence="5 10" id="KW-0418">Kinase</keyword>
<evidence type="ECO:0000256" key="4">
    <source>
        <dbReference type="ARBA" id="ARBA00022741"/>
    </source>
</evidence>
<dbReference type="GO" id="GO:0005524">
    <property type="term" value="F:ATP binding"/>
    <property type="evidence" value="ECO:0007669"/>
    <property type="project" value="UniProtKB-KW"/>
</dbReference>
<dbReference type="AlphaFoldDB" id="A0A833R646"/>
<organism evidence="10 11">
    <name type="scientific">Carex littledalei</name>
    <dbReference type="NCBI Taxonomy" id="544730"/>
    <lineage>
        <taxon>Eukaryota</taxon>
        <taxon>Viridiplantae</taxon>
        <taxon>Streptophyta</taxon>
        <taxon>Embryophyta</taxon>
        <taxon>Tracheophyta</taxon>
        <taxon>Spermatophyta</taxon>
        <taxon>Magnoliopsida</taxon>
        <taxon>Liliopsida</taxon>
        <taxon>Poales</taxon>
        <taxon>Cyperaceae</taxon>
        <taxon>Cyperoideae</taxon>
        <taxon>Cariceae</taxon>
        <taxon>Carex</taxon>
        <taxon>Carex subgen. Euthyceras</taxon>
    </lineage>
</organism>
<evidence type="ECO:0000256" key="3">
    <source>
        <dbReference type="ARBA" id="ARBA00022679"/>
    </source>
</evidence>
<dbReference type="GO" id="GO:0004674">
    <property type="term" value="F:protein serine/threonine kinase activity"/>
    <property type="evidence" value="ECO:0007669"/>
    <property type="project" value="UniProtKB-KW"/>
</dbReference>
<accession>A0A833R646</accession>
<keyword evidence="4" id="KW-0547">Nucleotide-binding</keyword>
<evidence type="ECO:0000313" key="11">
    <source>
        <dbReference type="Proteomes" id="UP000623129"/>
    </source>
</evidence>
<evidence type="ECO:0000256" key="7">
    <source>
        <dbReference type="ARBA" id="ARBA00047899"/>
    </source>
</evidence>
<dbReference type="InterPro" id="IPR000719">
    <property type="entry name" value="Prot_kinase_dom"/>
</dbReference>
<keyword evidence="3" id="KW-0808">Transferase</keyword>
<dbReference type="OrthoDB" id="4062651at2759"/>
<name>A0A833R646_9POAL</name>
<comment type="catalytic activity">
    <reaction evidence="8">
        <text>L-seryl-[protein] + ATP = O-phospho-L-seryl-[protein] + ADP + H(+)</text>
        <dbReference type="Rhea" id="RHEA:17989"/>
        <dbReference type="Rhea" id="RHEA-COMP:9863"/>
        <dbReference type="Rhea" id="RHEA-COMP:11604"/>
        <dbReference type="ChEBI" id="CHEBI:15378"/>
        <dbReference type="ChEBI" id="CHEBI:29999"/>
        <dbReference type="ChEBI" id="CHEBI:30616"/>
        <dbReference type="ChEBI" id="CHEBI:83421"/>
        <dbReference type="ChEBI" id="CHEBI:456216"/>
        <dbReference type="EC" id="2.7.11.1"/>
    </reaction>
</comment>
<keyword evidence="6" id="KW-0067">ATP-binding</keyword>
<gene>
    <name evidence="10" type="ORF">FCM35_KLT03885</name>
</gene>
<feature type="domain" description="Protein kinase" evidence="9">
    <location>
        <begin position="26"/>
        <end position="284"/>
    </location>
</feature>
<keyword evidence="11" id="KW-1185">Reference proteome</keyword>
<evidence type="ECO:0000256" key="2">
    <source>
        <dbReference type="ARBA" id="ARBA00022527"/>
    </source>
</evidence>
<dbReference type="InterPro" id="IPR011009">
    <property type="entry name" value="Kinase-like_dom_sf"/>
</dbReference>
<dbReference type="Gene3D" id="3.30.200.20">
    <property type="entry name" value="Phosphorylase Kinase, domain 1"/>
    <property type="match status" value="1"/>
</dbReference>
<evidence type="ECO:0000259" key="9">
    <source>
        <dbReference type="PROSITE" id="PS50011"/>
    </source>
</evidence>
<dbReference type="Gene3D" id="1.10.510.10">
    <property type="entry name" value="Transferase(Phosphotransferase) domain 1"/>
    <property type="match status" value="1"/>
</dbReference>